<accession>A0A9W6N427</accession>
<evidence type="ECO:0000313" key="1">
    <source>
        <dbReference type="EMBL" id="GLK76692.1"/>
    </source>
</evidence>
<protein>
    <submittedName>
        <fullName evidence="1">Uncharacterized protein</fullName>
    </submittedName>
</protein>
<reference evidence="1" key="2">
    <citation type="submission" date="2023-01" db="EMBL/GenBank/DDBJ databases">
        <authorList>
            <person name="Sun Q."/>
            <person name="Evtushenko L."/>
        </authorList>
    </citation>
    <scope>NUCLEOTIDE SEQUENCE</scope>
    <source>
        <strain evidence="1">VKM B-2555</strain>
    </source>
</reference>
<keyword evidence="2" id="KW-1185">Reference proteome</keyword>
<dbReference type="EMBL" id="BSFK01000010">
    <property type="protein sequence ID" value="GLK76692.1"/>
    <property type="molecule type" value="Genomic_DNA"/>
</dbReference>
<sequence>MSDSLSDRLLATADDLDGTPKPMLQILLRMAAQKLTERAERIEKLVALVERQDTDAANG</sequence>
<dbReference type="RefSeq" id="WP_271204564.1">
    <property type="nucleotide sequence ID" value="NZ_BSFK01000010.1"/>
</dbReference>
<dbReference type="Proteomes" id="UP001143364">
    <property type="component" value="Unassembled WGS sequence"/>
</dbReference>
<proteinExistence type="predicted"/>
<organism evidence="1 2">
    <name type="scientific">Methylopila jiangsuensis</name>
    <dbReference type="NCBI Taxonomy" id="586230"/>
    <lineage>
        <taxon>Bacteria</taxon>
        <taxon>Pseudomonadati</taxon>
        <taxon>Pseudomonadota</taxon>
        <taxon>Alphaproteobacteria</taxon>
        <taxon>Hyphomicrobiales</taxon>
        <taxon>Methylopilaceae</taxon>
        <taxon>Methylopila</taxon>
    </lineage>
</organism>
<comment type="caution">
    <text evidence="1">The sequence shown here is derived from an EMBL/GenBank/DDBJ whole genome shotgun (WGS) entry which is preliminary data.</text>
</comment>
<name>A0A9W6N427_9HYPH</name>
<reference evidence="1" key="1">
    <citation type="journal article" date="2014" name="Int. J. Syst. Evol. Microbiol.">
        <title>Complete genome sequence of Corynebacterium casei LMG S-19264T (=DSM 44701T), isolated from a smear-ripened cheese.</title>
        <authorList>
            <consortium name="US DOE Joint Genome Institute (JGI-PGF)"/>
            <person name="Walter F."/>
            <person name="Albersmeier A."/>
            <person name="Kalinowski J."/>
            <person name="Ruckert C."/>
        </authorList>
    </citation>
    <scope>NUCLEOTIDE SEQUENCE</scope>
    <source>
        <strain evidence="1">VKM B-2555</strain>
    </source>
</reference>
<evidence type="ECO:0000313" key="2">
    <source>
        <dbReference type="Proteomes" id="UP001143364"/>
    </source>
</evidence>
<dbReference type="AlphaFoldDB" id="A0A9W6N427"/>
<gene>
    <name evidence="1" type="ORF">GCM10008171_19460</name>
</gene>